<dbReference type="SUPFAM" id="SSF111352">
    <property type="entry name" value="Ammonium transporter"/>
    <property type="match status" value="1"/>
</dbReference>
<evidence type="ECO:0000256" key="1">
    <source>
        <dbReference type="ARBA" id="ARBA00004141"/>
    </source>
</evidence>
<evidence type="ECO:0000256" key="8">
    <source>
        <dbReference type="RuleBase" id="RU362002"/>
    </source>
</evidence>
<feature type="transmembrane region" description="Helical" evidence="8">
    <location>
        <begin position="367"/>
        <end position="391"/>
    </location>
</feature>
<evidence type="ECO:0000256" key="3">
    <source>
        <dbReference type="ARBA" id="ARBA00022448"/>
    </source>
</evidence>
<dbReference type="AlphaFoldDB" id="A0A8H7VNV8"/>
<feature type="transmembrane region" description="Helical" evidence="8">
    <location>
        <begin position="100"/>
        <end position="122"/>
    </location>
</feature>
<keyword evidence="5 8" id="KW-1133">Transmembrane helix</keyword>
<dbReference type="FunFam" id="1.10.3430.10:FF:000003">
    <property type="entry name" value="Ammonium transporter"/>
    <property type="match status" value="1"/>
</dbReference>
<feature type="transmembrane region" description="Helical" evidence="8">
    <location>
        <begin position="269"/>
        <end position="289"/>
    </location>
</feature>
<feature type="transmembrane region" description="Helical" evidence="8">
    <location>
        <begin position="206"/>
        <end position="226"/>
    </location>
</feature>
<keyword evidence="3 8" id="KW-0813">Transport</keyword>
<accession>A0A8H7VNV8</accession>
<evidence type="ECO:0000256" key="2">
    <source>
        <dbReference type="ARBA" id="ARBA00005887"/>
    </source>
</evidence>
<dbReference type="PROSITE" id="PS01219">
    <property type="entry name" value="AMMONIUM_TRANSP"/>
    <property type="match status" value="1"/>
</dbReference>
<dbReference type="NCBIfam" id="TIGR00836">
    <property type="entry name" value="amt"/>
    <property type="match status" value="1"/>
</dbReference>
<feature type="transmembrane region" description="Helical" evidence="8">
    <location>
        <begin position="134"/>
        <end position="154"/>
    </location>
</feature>
<evidence type="ECO:0000313" key="10">
    <source>
        <dbReference type="EMBL" id="KAG2221544.1"/>
    </source>
</evidence>
<keyword evidence="6 8" id="KW-0472">Membrane</keyword>
<evidence type="ECO:0000256" key="4">
    <source>
        <dbReference type="ARBA" id="ARBA00022692"/>
    </source>
</evidence>
<evidence type="ECO:0000256" key="7">
    <source>
        <dbReference type="ARBA" id="ARBA00023177"/>
    </source>
</evidence>
<feature type="domain" description="Ammonium transporter AmtB-like" evidence="9">
    <location>
        <begin position="15"/>
        <end position="421"/>
    </location>
</feature>
<dbReference type="Proteomes" id="UP000646827">
    <property type="component" value="Unassembled WGS sequence"/>
</dbReference>
<dbReference type="EMBL" id="JAEPRB010000106">
    <property type="protein sequence ID" value="KAG2221544.1"/>
    <property type="molecule type" value="Genomic_DNA"/>
</dbReference>
<dbReference type="Pfam" id="PF00909">
    <property type="entry name" value="Ammonium_transp"/>
    <property type="match status" value="1"/>
</dbReference>
<comment type="subcellular location">
    <subcellularLocation>
        <location evidence="8">Cell membrane</location>
        <topology evidence="8">Multi-pass membrane protein</topology>
    </subcellularLocation>
    <subcellularLocation>
        <location evidence="1">Membrane</location>
        <topology evidence="1">Multi-pass membrane protein</topology>
    </subcellularLocation>
</comment>
<dbReference type="GO" id="GO:0005886">
    <property type="term" value="C:plasma membrane"/>
    <property type="evidence" value="ECO:0007669"/>
    <property type="project" value="UniProtKB-SubCell"/>
</dbReference>
<dbReference type="GO" id="GO:0008519">
    <property type="term" value="F:ammonium channel activity"/>
    <property type="evidence" value="ECO:0007669"/>
    <property type="project" value="InterPro"/>
</dbReference>
<feature type="transmembrane region" description="Helical" evidence="8">
    <location>
        <begin position="295"/>
        <end position="312"/>
    </location>
</feature>
<dbReference type="OrthoDB" id="534912at2759"/>
<dbReference type="Gene3D" id="1.10.3430.10">
    <property type="entry name" value="Ammonium transporter AmtB like domains"/>
    <property type="match status" value="1"/>
</dbReference>
<dbReference type="InterPro" id="IPR029020">
    <property type="entry name" value="Ammonium/urea_transptr"/>
</dbReference>
<organism evidence="10 11">
    <name type="scientific">Circinella minor</name>
    <dbReference type="NCBI Taxonomy" id="1195481"/>
    <lineage>
        <taxon>Eukaryota</taxon>
        <taxon>Fungi</taxon>
        <taxon>Fungi incertae sedis</taxon>
        <taxon>Mucoromycota</taxon>
        <taxon>Mucoromycotina</taxon>
        <taxon>Mucoromycetes</taxon>
        <taxon>Mucorales</taxon>
        <taxon>Lichtheimiaceae</taxon>
        <taxon>Circinella</taxon>
    </lineage>
</organism>
<dbReference type="PANTHER" id="PTHR43029">
    <property type="entry name" value="AMMONIUM TRANSPORTER MEP2"/>
    <property type="match status" value="1"/>
</dbReference>
<sequence>MDASAPVEFQSGDTAWILTAMALVWLMVPGLGYFYSGLSSHKNALSLIMYVLVCMMVASIQWFVWGYSLTFSLGGNAIIGNLDNAFLRGLLGYPSVGTDAIPDLIFCIYQCMFQCVTAALVVGAVAERARLLPLMIFVFVWSTLVYNFLAYWTWNPNGWSFQLGGLDFAGGTPVHIGSGSSALAYALVVGKRIGYGKDTDPERFKAHNMSNVVLGTAFLWFGWFGFNGGSVLSSNVRVGMVCIVTNLAACVGALTWMIMDYRVERKFSAFGFCSGAISGLVAITPAAGFVGPGPAIAIGFVGAFFCNLAMYTKRWYGFDDALDVFTLHGVGGYVGCIFTGVFAEQYIAALDGTEIDGGWMNQNWVQVGYQFADATAGAAWAFVVTYIICFIMNKIPGLSLRVSEEDEIQGLDVTEIGESAYVYVNKLVAVDAKTGFQTTVREEIKQVNVGEHGSVHTTDKVDVVAPQ</sequence>
<feature type="transmembrane region" description="Helical" evidence="8">
    <location>
        <begin position="324"/>
        <end position="347"/>
    </location>
</feature>
<dbReference type="InterPro" id="IPR024041">
    <property type="entry name" value="NH4_transpt_AmtB-like_dom"/>
</dbReference>
<feature type="transmembrane region" description="Helical" evidence="8">
    <location>
        <begin position="238"/>
        <end position="257"/>
    </location>
</feature>
<feature type="transmembrane region" description="Helical" evidence="8">
    <location>
        <begin position="15"/>
        <end position="35"/>
    </location>
</feature>
<evidence type="ECO:0000256" key="5">
    <source>
        <dbReference type="ARBA" id="ARBA00022989"/>
    </source>
</evidence>
<feature type="transmembrane region" description="Helical" evidence="8">
    <location>
        <begin position="174"/>
        <end position="194"/>
    </location>
</feature>
<reference evidence="10 11" key="1">
    <citation type="submission" date="2020-12" db="EMBL/GenBank/DDBJ databases">
        <title>Metabolic potential, ecology and presence of endohyphal bacteria is reflected in genomic diversity of Mucoromycotina.</title>
        <authorList>
            <person name="Muszewska A."/>
            <person name="Okrasinska A."/>
            <person name="Steczkiewicz K."/>
            <person name="Drgas O."/>
            <person name="Orlowska M."/>
            <person name="Perlinska-Lenart U."/>
            <person name="Aleksandrzak-Piekarczyk T."/>
            <person name="Szatraj K."/>
            <person name="Zielenkiewicz U."/>
            <person name="Pilsyk S."/>
            <person name="Malc E."/>
            <person name="Mieczkowski P."/>
            <person name="Kruszewska J.S."/>
            <person name="Biernat P."/>
            <person name="Pawlowska J."/>
        </authorList>
    </citation>
    <scope>NUCLEOTIDE SEQUENCE [LARGE SCALE GENOMIC DNA]</scope>
    <source>
        <strain evidence="10 11">CBS 142.35</strain>
    </source>
</reference>
<protein>
    <recommendedName>
        <fullName evidence="8">Ammonium transporter</fullName>
    </recommendedName>
</protein>
<dbReference type="PANTHER" id="PTHR43029:SF10">
    <property type="entry name" value="AMMONIUM TRANSPORTER MEP2"/>
    <property type="match status" value="1"/>
</dbReference>
<comment type="caution">
    <text evidence="10">The sequence shown here is derived from an EMBL/GenBank/DDBJ whole genome shotgun (WGS) entry which is preliminary data.</text>
</comment>
<feature type="transmembrane region" description="Helical" evidence="8">
    <location>
        <begin position="47"/>
        <end position="65"/>
    </location>
</feature>
<comment type="similarity">
    <text evidence="2 8">Belongs to the ammonia transporter channel (TC 1.A.11.2) family.</text>
</comment>
<proteinExistence type="inferred from homology"/>
<evidence type="ECO:0000256" key="6">
    <source>
        <dbReference type="ARBA" id="ARBA00023136"/>
    </source>
</evidence>
<name>A0A8H7VNV8_9FUNG</name>
<keyword evidence="7 8" id="KW-0924">Ammonia transport</keyword>
<evidence type="ECO:0000259" key="9">
    <source>
        <dbReference type="Pfam" id="PF00909"/>
    </source>
</evidence>
<dbReference type="InterPro" id="IPR001905">
    <property type="entry name" value="Ammonium_transpt"/>
</dbReference>
<keyword evidence="4 8" id="KW-0812">Transmembrane</keyword>
<evidence type="ECO:0000313" key="11">
    <source>
        <dbReference type="Proteomes" id="UP000646827"/>
    </source>
</evidence>
<dbReference type="InterPro" id="IPR018047">
    <property type="entry name" value="Ammonium_transpt_CS"/>
</dbReference>
<gene>
    <name evidence="10" type="ORF">INT45_004538</name>
</gene>
<keyword evidence="11" id="KW-1185">Reference proteome</keyword>